<evidence type="ECO:0000313" key="2">
    <source>
        <dbReference type="EMBL" id="OBT99382.1"/>
    </source>
</evidence>
<dbReference type="RefSeq" id="XP_018133115.1">
    <property type="nucleotide sequence ID" value="XM_018272053.2"/>
</dbReference>
<feature type="compositionally biased region" description="Polar residues" evidence="1">
    <location>
        <begin position="441"/>
        <end position="458"/>
    </location>
</feature>
<feature type="compositionally biased region" description="Low complexity" evidence="1">
    <location>
        <begin position="48"/>
        <end position="60"/>
    </location>
</feature>
<gene>
    <name evidence="2" type="ORF">VE01_02545</name>
</gene>
<dbReference type="EMBL" id="KV460213">
    <property type="protein sequence ID" value="OBT99382.1"/>
    <property type="molecule type" value="Genomic_DNA"/>
</dbReference>
<dbReference type="AlphaFoldDB" id="A0A1B8GU69"/>
<feature type="region of interest" description="Disordered" evidence="1">
    <location>
        <begin position="88"/>
        <end position="114"/>
    </location>
</feature>
<feature type="region of interest" description="Disordered" evidence="1">
    <location>
        <begin position="484"/>
        <end position="610"/>
    </location>
</feature>
<feature type="region of interest" description="Disordered" evidence="1">
    <location>
        <begin position="403"/>
        <end position="460"/>
    </location>
</feature>
<organism evidence="2 3">
    <name type="scientific">Pseudogymnoascus verrucosus</name>
    <dbReference type="NCBI Taxonomy" id="342668"/>
    <lineage>
        <taxon>Eukaryota</taxon>
        <taxon>Fungi</taxon>
        <taxon>Dikarya</taxon>
        <taxon>Ascomycota</taxon>
        <taxon>Pezizomycotina</taxon>
        <taxon>Leotiomycetes</taxon>
        <taxon>Thelebolales</taxon>
        <taxon>Thelebolaceae</taxon>
        <taxon>Pseudogymnoascus</taxon>
    </lineage>
</organism>
<dbReference type="OrthoDB" id="5404323at2759"/>
<dbReference type="STRING" id="342668.A0A1B8GU69"/>
<name>A0A1B8GU69_9PEZI</name>
<feature type="compositionally biased region" description="Basic and acidic residues" evidence="1">
    <location>
        <begin position="567"/>
        <end position="576"/>
    </location>
</feature>
<evidence type="ECO:0000256" key="1">
    <source>
        <dbReference type="SAM" id="MobiDB-lite"/>
    </source>
</evidence>
<feature type="compositionally biased region" description="Low complexity" evidence="1">
    <location>
        <begin position="409"/>
        <end position="418"/>
    </location>
</feature>
<proteinExistence type="predicted"/>
<feature type="compositionally biased region" description="Basic and acidic residues" evidence="1">
    <location>
        <begin position="600"/>
        <end position="610"/>
    </location>
</feature>
<feature type="compositionally biased region" description="Polar residues" evidence="1">
    <location>
        <begin position="491"/>
        <end position="505"/>
    </location>
</feature>
<dbReference type="Proteomes" id="UP000091956">
    <property type="component" value="Unassembled WGS sequence"/>
</dbReference>
<accession>A0A1B8GU69</accession>
<dbReference type="GeneID" id="28835931"/>
<feature type="region of interest" description="Disordered" evidence="1">
    <location>
        <begin position="328"/>
        <end position="356"/>
    </location>
</feature>
<feature type="region of interest" description="Disordered" evidence="1">
    <location>
        <begin position="1"/>
        <end position="75"/>
    </location>
</feature>
<reference evidence="2 3" key="1">
    <citation type="submission" date="2016-03" db="EMBL/GenBank/DDBJ databases">
        <title>Comparative genomics of Pseudogymnoascus destructans, the fungus causing white-nose syndrome of bats.</title>
        <authorList>
            <person name="Palmer J.M."/>
            <person name="Drees K.P."/>
            <person name="Foster J.T."/>
            <person name="Lindner D.L."/>
        </authorList>
    </citation>
    <scope>NUCLEOTIDE SEQUENCE [LARGE SCALE GENOMIC DNA]</scope>
    <source>
        <strain evidence="2 3">UAMH 10579</strain>
    </source>
</reference>
<sequence>MNLLHPGAGLHGHEYSKNAPKSRSPSPRITLHRSPFSAPTKTTSQLDTTPSRPSLRTTTTGQFSPTKPRDTPDRVAFLDPDFDEVMSDDGRSCGYSDGSAAARGRSKRKGRHRSTSYYLAHPAPTLTQKQRLLHIRPKLLLQLQQLSADARPRPMVDVISSSTFVPRLSKKFPNLYRGSGELKINDVMIVRSDDYDALDEDKEVESVVEEAARDRDVLAVICQVPKGDLGTVEICLEDGSRWTAGPSSKGVLELVKTDPLTGERTIGRWVPRGTSRRNSLQTPARGAAAAGGAEPRYQFSFIDPSTRRHPILATLTQGTLKISDTYSPVANSEEEHPPVSSRTSLDGGEQGDSDSNVTVSVDRKVLTVYEEQRLLIEVSAVWVALKQGWCPSFKYGDYCSPTSSGKFATPSSSSTPSSKGERPRSFSLTPSGAARHRRSRSNTVTSIPESVDSSTGTTRSRRGVFARATFSASTFSAALAESEAGSGAGNKRNSAPPSAFQQQQFKPPERSFSNGAAFMQKAAKKKAGRPASSSGSEGVRTPGRGSSLDMVEGGVLGPGLGVVGREVPVKERRRPVSEVVGRSMAREVGGKKTPPPPPVVKKEKEKENRRFSSIIKFFRRGKGGRS</sequence>
<feature type="region of interest" description="Disordered" evidence="1">
    <location>
        <begin position="272"/>
        <end position="292"/>
    </location>
</feature>
<protein>
    <submittedName>
        <fullName evidence="2">Uncharacterized protein</fullName>
    </submittedName>
</protein>
<reference evidence="3" key="2">
    <citation type="journal article" date="2018" name="Nat. Commun.">
        <title>Extreme sensitivity to ultraviolet light in the fungal pathogen causing white-nose syndrome of bats.</title>
        <authorList>
            <person name="Palmer J.M."/>
            <person name="Drees K.P."/>
            <person name="Foster J.T."/>
            <person name="Lindner D.L."/>
        </authorList>
    </citation>
    <scope>NUCLEOTIDE SEQUENCE [LARGE SCALE GENOMIC DNA]</scope>
    <source>
        <strain evidence="3">UAMH 10579</strain>
    </source>
</reference>
<feature type="compositionally biased region" description="Polar residues" evidence="1">
    <location>
        <begin position="37"/>
        <end position="47"/>
    </location>
</feature>
<keyword evidence="3" id="KW-1185">Reference proteome</keyword>
<feature type="compositionally biased region" description="Basic residues" evidence="1">
    <location>
        <begin position="104"/>
        <end position="114"/>
    </location>
</feature>
<evidence type="ECO:0000313" key="3">
    <source>
        <dbReference type="Proteomes" id="UP000091956"/>
    </source>
</evidence>